<protein>
    <submittedName>
        <fullName evidence="1">Uncharacterized protein</fullName>
    </submittedName>
</protein>
<dbReference type="Proteomes" id="UP000050525">
    <property type="component" value="Unassembled WGS sequence"/>
</dbReference>
<evidence type="ECO:0000313" key="1">
    <source>
        <dbReference type="EMBL" id="KYO39486.1"/>
    </source>
</evidence>
<evidence type="ECO:0000313" key="2">
    <source>
        <dbReference type="Proteomes" id="UP000050525"/>
    </source>
</evidence>
<organism evidence="1 2">
    <name type="scientific">Alligator mississippiensis</name>
    <name type="common">American alligator</name>
    <dbReference type="NCBI Taxonomy" id="8496"/>
    <lineage>
        <taxon>Eukaryota</taxon>
        <taxon>Metazoa</taxon>
        <taxon>Chordata</taxon>
        <taxon>Craniata</taxon>
        <taxon>Vertebrata</taxon>
        <taxon>Euteleostomi</taxon>
        <taxon>Archelosauria</taxon>
        <taxon>Archosauria</taxon>
        <taxon>Crocodylia</taxon>
        <taxon>Alligatoridae</taxon>
        <taxon>Alligatorinae</taxon>
        <taxon>Alligator</taxon>
    </lineage>
</organism>
<name>A0A151NRL6_ALLMI</name>
<dbReference type="EMBL" id="AKHW03002195">
    <property type="protein sequence ID" value="KYO39486.1"/>
    <property type="molecule type" value="Genomic_DNA"/>
</dbReference>
<accession>A0A151NRL6</accession>
<dbReference type="AlphaFoldDB" id="A0A151NRL6"/>
<comment type="caution">
    <text evidence="1">The sequence shown here is derived from an EMBL/GenBank/DDBJ whole genome shotgun (WGS) entry which is preliminary data.</text>
</comment>
<gene>
    <name evidence="1" type="ORF">Y1Q_0021122</name>
</gene>
<reference evidence="1 2" key="1">
    <citation type="journal article" date="2012" name="Genome Biol.">
        <title>Sequencing three crocodilian genomes to illuminate the evolution of archosaurs and amniotes.</title>
        <authorList>
            <person name="St John J.A."/>
            <person name="Braun E.L."/>
            <person name="Isberg S.R."/>
            <person name="Miles L.G."/>
            <person name="Chong A.Y."/>
            <person name="Gongora J."/>
            <person name="Dalzell P."/>
            <person name="Moran C."/>
            <person name="Bed'hom B."/>
            <person name="Abzhanov A."/>
            <person name="Burgess S.C."/>
            <person name="Cooksey A.M."/>
            <person name="Castoe T.A."/>
            <person name="Crawford N.G."/>
            <person name="Densmore L.D."/>
            <person name="Drew J.C."/>
            <person name="Edwards S.V."/>
            <person name="Faircloth B.C."/>
            <person name="Fujita M.K."/>
            <person name="Greenwold M.J."/>
            <person name="Hoffmann F.G."/>
            <person name="Howard J.M."/>
            <person name="Iguchi T."/>
            <person name="Janes D.E."/>
            <person name="Khan S.Y."/>
            <person name="Kohno S."/>
            <person name="de Koning A.J."/>
            <person name="Lance S.L."/>
            <person name="McCarthy F.M."/>
            <person name="McCormack J.E."/>
            <person name="Merchant M.E."/>
            <person name="Peterson D.G."/>
            <person name="Pollock D.D."/>
            <person name="Pourmand N."/>
            <person name="Raney B.J."/>
            <person name="Roessler K.A."/>
            <person name="Sanford J.R."/>
            <person name="Sawyer R.H."/>
            <person name="Schmidt C.J."/>
            <person name="Triplett E.W."/>
            <person name="Tuberville T.D."/>
            <person name="Venegas-Anaya M."/>
            <person name="Howard J.T."/>
            <person name="Jarvis E.D."/>
            <person name="Guillette L.J.Jr."/>
            <person name="Glenn T.C."/>
            <person name="Green R.E."/>
            <person name="Ray D.A."/>
        </authorList>
    </citation>
    <scope>NUCLEOTIDE SEQUENCE [LARGE SCALE GENOMIC DNA]</scope>
    <source>
        <strain evidence="1">KSC_2009_1</strain>
    </source>
</reference>
<sequence>MSIWKDGKRLLAMQVVKGKMISIQTYQIDKSSRSSSFLPLNRKHRIAKNDLTLNTIIETVADFSTNLLTIHKQEAGTYEDLDFKR</sequence>
<proteinExistence type="predicted"/>
<keyword evidence="2" id="KW-1185">Reference proteome</keyword>